<comment type="caution">
    <text evidence="4">The sequence shown here is derived from an EMBL/GenBank/DDBJ whole genome shotgun (WGS) entry which is preliminary data.</text>
</comment>
<dbReference type="RefSeq" id="WP_150459558.1">
    <property type="nucleotide sequence ID" value="NZ_VYKK01000029.1"/>
</dbReference>
<dbReference type="InterPro" id="IPR041561">
    <property type="entry name" value="PglD_N"/>
</dbReference>
<dbReference type="SUPFAM" id="SSF51161">
    <property type="entry name" value="Trimeric LpxA-like enzymes"/>
    <property type="match status" value="1"/>
</dbReference>
<feature type="active site" description="Proton acceptor" evidence="1">
    <location>
        <position position="138"/>
    </location>
</feature>
<sequence>MRELVIIGAGGHAKVLIDAAEQEGKYRIRGLIDSHKPPGFTVHGYPVLGDEDWLVRSAPAGCEGLIAVGDNWTRGLIAERIRRRLPGLRYARVVHPRASLARGAAVGEGTVVLSGAVLGSDAVVGRHGILYSGSILEHESRTGDCVSLAPGAVAAGNVAIGDYTALGVGANVIHSIQIGMHCVIGAGSTVVADIGDYTVAYGTPARPIRTRNAGERYL</sequence>
<dbReference type="EMBL" id="VYKK01000029">
    <property type="protein sequence ID" value="KAA8997559.1"/>
    <property type="molecule type" value="Genomic_DNA"/>
</dbReference>
<dbReference type="Gene3D" id="2.160.10.10">
    <property type="entry name" value="Hexapeptide repeat proteins"/>
    <property type="match status" value="1"/>
</dbReference>
<dbReference type="OrthoDB" id="9794407at2"/>
<dbReference type="PANTHER" id="PTHR43300">
    <property type="entry name" value="ACETYLTRANSFERASE"/>
    <property type="match status" value="1"/>
</dbReference>
<evidence type="ECO:0000259" key="3">
    <source>
        <dbReference type="Pfam" id="PF17836"/>
    </source>
</evidence>
<gene>
    <name evidence="4" type="ORF">F4V43_17515</name>
</gene>
<feature type="binding site" evidence="2">
    <location>
        <position position="69"/>
    </location>
    <ligand>
        <name>substrate</name>
    </ligand>
</feature>
<keyword evidence="4" id="KW-0808">Transferase</keyword>
<dbReference type="InterPro" id="IPR020019">
    <property type="entry name" value="AcTrfase_PglD-like"/>
</dbReference>
<dbReference type="GO" id="GO:0016740">
    <property type="term" value="F:transferase activity"/>
    <property type="evidence" value="ECO:0007669"/>
    <property type="project" value="UniProtKB-KW"/>
</dbReference>
<evidence type="ECO:0000256" key="2">
    <source>
        <dbReference type="PIRSR" id="PIRSR620019-2"/>
    </source>
</evidence>
<evidence type="ECO:0000256" key="1">
    <source>
        <dbReference type="PIRSR" id="PIRSR620019-1"/>
    </source>
</evidence>
<dbReference type="Pfam" id="PF17836">
    <property type="entry name" value="PglD_N"/>
    <property type="match status" value="1"/>
</dbReference>
<dbReference type="NCBIfam" id="TIGR03570">
    <property type="entry name" value="NeuD_NnaD"/>
    <property type="match status" value="1"/>
</dbReference>
<reference evidence="4 5" key="1">
    <citation type="submission" date="2019-09" db="EMBL/GenBank/DDBJ databases">
        <title>Bacillus ochoae sp. nov., Paenibacillus whitsoniae sp. nov., Paenibacillus spiritus sp. nov. Isolated from the Mars Exploration Rover during spacecraft assembly.</title>
        <authorList>
            <person name="Seuylemezian A."/>
            <person name="Vaishampayan P."/>
        </authorList>
    </citation>
    <scope>NUCLEOTIDE SEQUENCE [LARGE SCALE GENOMIC DNA]</scope>
    <source>
        <strain evidence="4 5">MER_111</strain>
    </source>
</reference>
<accession>A0A5J5FX50</accession>
<evidence type="ECO:0000313" key="5">
    <source>
        <dbReference type="Proteomes" id="UP000367750"/>
    </source>
</evidence>
<name>A0A5J5FX50_9BACL</name>
<keyword evidence="5" id="KW-1185">Reference proteome</keyword>
<organism evidence="4 5">
    <name type="scientific">Paenibacillus spiritus</name>
    <dbReference type="NCBI Taxonomy" id="2496557"/>
    <lineage>
        <taxon>Bacteria</taxon>
        <taxon>Bacillati</taxon>
        <taxon>Bacillota</taxon>
        <taxon>Bacilli</taxon>
        <taxon>Bacillales</taxon>
        <taxon>Paenibacillaceae</taxon>
        <taxon>Paenibacillus</taxon>
    </lineage>
</organism>
<evidence type="ECO:0000313" key="4">
    <source>
        <dbReference type="EMBL" id="KAA8997559.1"/>
    </source>
</evidence>
<dbReference type="CDD" id="cd03360">
    <property type="entry name" value="LbH_AT_putative"/>
    <property type="match status" value="1"/>
</dbReference>
<dbReference type="Proteomes" id="UP000367750">
    <property type="component" value="Unassembled WGS sequence"/>
</dbReference>
<feature type="site" description="Increases basicity of active site His" evidence="1">
    <location>
        <position position="139"/>
    </location>
</feature>
<dbReference type="InterPro" id="IPR011004">
    <property type="entry name" value="Trimer_LpxA-like_sf"/>
</dbReference>
<proteinExistence type="predicted"/>
<dbReference type="AlphaFoldDB" id="A0A5J5FX50"/>
<dbReference type="Gene3D" id="3.40.50.20">
    <property type="match status" value="1"/>
</dbReference>
<protein>
    <submittedName>
        <fullName evidence="4">Acetyltransferase</fullName>
    </submittedName>
</protein>
<dbReference type="PANTHER" id="PTHR43300:SF7">
    <property type="entry name" value="UDP-N-ACETYLBACILLOSAMINE N-ACETYLTRANSFERASE"/>
    <property type="match status" value="1"/>
</dbReference>
<dbReference type="InterPro" id="IPR050179">
    <property type="entry name" value="Trans_hexapeptide_repeat"/>
</dbReference>
<feature type="domain" description="PglD N-terminal" evidence="3">
    <location>
        <begin position="4"/>
        <end position="81"/>
    </location>
</feature>